<keyword evidence="5 6" id="KW-0472">Membrane</keyword>
<dbReference type="RefSeq" id="WP_096650171.1">
    <property type="nucleotide sequence ID" value="NZ_NWUX01000001.1"/>
</dbReference>
<proteinExistence type="inferred from homology"/>
<accession>A0A2A4HTJ4</accession>
<keyword evidence="3 6" id="KW-0812">Transmembrane</keyword>
<dbReference type="Pfam" id="PF02104">
    <property type="entry name" value="SURF1"/>
    <property type="match status" value="1"/>
</dbReference>
<evidence type="ECO:0000256" key="3">
    <source>
        <dbReference type="ARBA" id="ARBA00022692"/>
    </source>
</evidence>
<evidence type="ECO:0000256" key="6">
    <source>
        <dbReference type="RuleBase" id="RU363076"/>
    </source>
</evidence>
<evidence type="ECO:0000256" key="2">
    <source>
        <dbReference type="ARBA" id="ARBA00007165"/>
    </source>
</evidence>
<comment type="subcellular location">
    <subcellularLocation>
        <location evidence="6">Cell membrane</location>
        <topology evidence="6">Multi-pass membrane protein</topology>
    </subcellularLocation>
    <subcellularLocation>
        <location evidence="1">Membrane</location>
    </subcellularLocation>
</comment>
<evidence type="ECO:0000256" key="5">
    <source>
        <dbReference type="ARBA" id="ARBA00023136"/>
    </source>
</evidence>
<reference evidence="8" key="1">
    <citation type="submission" date="2017-09" db="EMBL/GenBank/DDBJ databases">
        <authorList>
            <person name="Cho G.-S."/>
            <person name="Oguntoyinbo F.A."/>
            <person name="Cnockaert M."/>
            <person name="Kabisch J."/>
            <person name="Neve H."/>
            <person name="Bockelmann W."/>
            <person name="Wenning M."/>
            <person name="Franz C.M."/>
            <person name="Vandamme P."/>
        </authorList>
    </citation>
    <scope>NUCLEOTIDE SEQUENCE [LARGE SCALE GENOMIC DNA]</scope>
    <source>
        <strain evidence="8">MBT G8648</strain>
    </source>
</reference>
<dbReference type="PANTHER" id="PTHR23427:SF2">
    <property type="entry name" value="SURFEIT LOCUS PROTEIN 1"/>
    <property type="match status" value="1"/>
</dbReference>
<evidence type="ECO:0000313" key="7">
    <source>
        <dbReference type="EMBL" id="PCF97729.1"/>
    </source>
</evidence>
<dbReference type="OrthoDB" id="9789940at2"/>
<evidence type="ECO:0000256" key="1">
    <source>
        <dbReference type="ARBA" id="ARBA00004370"/>
    </source>
</evidence>
<feature type="transmembrane region" description="Helical" evidence="6">
    <location>
        <begin position="203"/>
        <end position="221"/>
    </location>
</feature>
<keyword evidence="4 6" id="KW-1133">Transmembrane helix</keyword>
<name>A0A2A4HTJ4_9GAMM</name>
<dbReference type="Proteomes" id="UP000218677">
    <property type="component" value="Unassembled WGS sequence"/>
</dbReference>
<dbReference type="PROSITE" id="PS50895">
    <property type="entry name" value="SURF1"/>
    <property type="match status" value="1"/>
</dbReference>
<keyword evidence="8" id="KW-1185">Reference proteome</keyword>
<dbReference type="AlphaFoldDB" id="A0A2A4HTJ4"/>
<gene>
    <name evidence="7" type="ORF">CPA45_03105</name>
</gene>
<dbReference type="PANTHER" id="PTHR23427">
    <property type="entry name" value="SURFEIT LOCUS PROTEIN"/>
    <property type="match status" value="1"/>
</dbReference>
<comment type="similarity">
    <text evidence="2 6">Belongs to the SURF1 family.</text>
</comment>
<protein>
    <recommendedName>
        <fullName evidence="6">SURF1-like protein</fullName>
    </recommendedName>
</protein>
<dbReference type="InterPro" id="IPR045214">
    <property type="entry name" value="Surf1/Surf4"/>
</dbReference>
<dbReference type="CDD" id="cd06662">
    <property type="entry name" value="SURF1"/>
    <property type="match status" value="1"/>
</dbReference>
<feature type="transmembrane region" description="Helical" evidence="6">
    <location>
        <begin position="12"/>
        <end position="33"/>
    </location>
</feature>
<comment type="caution">
    <text evidence="7">The sequence shown here is derived from an EMBL/GenBank/DDBJ whole genome shotgun (WGS) entry which is preliminary data.</text>
</comment>
<evidence type="ECO:0000313" key="8">
    <source>
        <dbReference type="Proteomes" id="UP000218677"/>
    </source>
</evidence>
<evidence type="ECO:0000256" key="4">
    <source>
        <dbReference type="ARBA" id="ARBA00022989"/>
    </source>
</evidence>
<dbReference type="EMBL" id="NWUX01000001">
    <property type="protein sequence ID" value="PCF97729.1"/>
    <property type="molecule type" value="Genomic_DNA"/>
</dbReference>
<keyword evidence="6" id="KW-1003">Cell membrane</keyword>
<sequence>MTQSSPGLKRCYIWYAFWGLLIILGIFLGLWQWERAAGKRVLLATLNAAPAVNAPTAMPSDGAKVQLKGEYLPDYTLYLDNRVVEGRVGVAVLTPLRDELGQLWLIQRGFIETGPVRTPPQAQTPAGKVDVFGEWQTARRGGPLYGDNQEGVRLQQMSLEPWEDELMLFSYQGWLHAVEGGGVFTPWWQANVMPPSRHIGYAVQWWGLAFAAFVVMLLGGYRLRKDGFQKQGV</sequence>
<dbReference type="GO" id="GO:0005886">
    <property type="term" value="C:plasma membrane"/>
    <property type="evidence" value="ECO:0007669"/>
    <property type="project" value="UniProtKB-SubCell"/>
</dbReference>
<dbReference type="InterPro" id="IPR002994">
    <property type="entry name" value="Surf1/Shy1"/>
</dbReference>
<organism evidence="7 8">
    <name type="scientific">Vreelandella nigrificans</name>
    <dbReference type="NCBI Taxonomy" id="2042704"/>
    <lineage>
        <taxon>Bacteria</taxon>
        <taxon>Pseudomonadati</taxon>
        <taxon>Pseudomonadota</taxon>
        <taxon>Gammaproteobacteria</taxon>
        <taxon>Oceanospirillales</taxon>
        <taxon>Halomonadaceae</taxon>
        <taxon>Vreelandella</taxon>
    </lineage>
</organism>